<dbReference type="GO" id="GO:0022857">
    <property type="term" value="F:transmembrane transporter activity"/>
    <property type="evidence" value="ECO:0007669"/>
    <property type="project" value="InterPro"/>
</dbReference>
<feature type="transmembrane region" description="Helical" evidence="7">
    <location>
        <begin position="221"/>
        <end position="242"/>
    </location>
</feature>
<feature type="transmembrane region" description="Helical" evidence="7">
    <location>
        <begin position="160"/>
        <end position="181"/>
    </location>
</feature>
<feature type="transmembrane region" description="Helical" evidence="7">
    <location>
        <begin position="99"/>
        <end position="121"/>
    </location>
</feature>
<dbReference type="Pfam" id="PF07690">
    <property type="entry name" value="MFS_1"/>
    <property type="match status" value="1"/>
</dbReference>
<evidence type="ECO:0000313" key="9">
    <source>
        <dbReference type="EMBL" id="EUJ39255.1"/>
    </source>
</evidence>
<reference evidence="9 10" key="1">
    <citation type="submission" date="2012-12" db="EMBL/GenBank/DDBJ databases">
        <title>Novel taxa of Listeriaceae from agricultural environments in the United States.</title>
        <authorList>
            <person name="den Bakker H.C."/>
            <person name="Allred A."/>
            <person name="Warchocki S."/>
            <person name="Wright E.M."/>
            <person name="Burrell A."/>
            <person name="Nightingale K.K."/>
            <person name="Kephart D."/>
            <person name="Wiedmann M."/>
        </authorList>
    </citation>
    <scope>NUCLEOTIDE SEQUENCE [LARGE SCALE GENOMIC DNA]</scope>
    <source>
        <strain evidence="9 10">FSL F6-1037</strain>
    </source>
</reference>
<feature type="transmembrane region" description="Helical" evidence="7">
    <location>
        <begin position="43"/>
        <end position="62"/>
    </location>
</feature>
<dbReference type="Gene3D" id="1.20.1250.20">
    <property type="entry name" value="MFS general substrate transporter like domains"/>
    <property type="match status" value="1"/>
</dbReference>
<evidence type="ECO:0000259" key="8">
    <source>
        <dbReference type="PROSITE" id="PS50850"/>
    </source>
</evidence>
<gene>
    <name evidence="9" type="ORF">BCAMP_07655</name>
</gene>
<feature type="transmembrane region" description="Helical" evidence="7">
    <location>
        <begin position="133"/>
        <end position="154"/>
    </location>
</feature>
<feature type="transmembrane region" description="Helical" evidence="7">
    <location>
        <begin position="455"/>
        <end position="479"/>
    </location>
</feature>
<dbReference type="NCBIfam" id="TIGR00711">
    <property type="entry name" value="efflux_EmrB"/>
    <property type="match status" value="1"/>
</dbReference>
<sequence length="488" mass="52936">MKKTHVKWVTVAIFVSTFMTAIEGTIVSTAVPRIVSELNGISIMNWVFSIYLLTSAVCVPIFGKLADIYGRKPIFIIGTIVFMIGSALCGFAQDMTQLIIYRAIQGIGAGSIMPLSFIIIADIYSVDKRAKIMGLNGAAWGIAGIFGPLLGGFIVDYLTWHWIFFINVPIGIILIILMKMYFHEEVSKTEQTIDYIGTFLLTIGLVALLLGFQLAGDTLSWLAPSVLIAFAIALVFLGLFVWQENRTKYPILPLPMFKNSSFTFANCVAILASAFLIGVNVYMPMWVQGILGLSATIAGFTLAPMSITWILGSFIGGKMIENSTIRRVIGLGTFVIALAGLWLMVLTQTASIWLFLGASAVMGLGFGITITMTTITAQNVVAPTDMGSATSVNTLFRTLGQVMGMAVFGTIFNSVTTRHLADATTAGVTHANLTQLLNPNHAPIAAEAVAQLKHILFSGLHTVFIAMFIITLITFIFHLPITTMKFKK</sequence>
<dbReference type="InterPro" id="IPR036259">
    <property type="entry name" value="MFS_trans_sf"/>
</dbReference>
<dbReference type="PROSITE" id="PS50850">
    <property type="entry name" value="MFS"/>
    <property type="match status" value="1"/>
</dbReference>
<dbReference type="CDD" id="cd17502">
    <property type="entry name" value="MFS_Azr1_MDR_like"/>
    <property type="match status" value="1"/>
</dbReference>
<feature type="transmembrane region" description="Helical" evidence="7">
    <location>
        <begin position="394"/>
        <end position="412"/>
    </location>
</feature>
<name>W7CRK3_9LIST</name>
<feature type="domain" description="Major facilitator superfamily (MFS) profile" evidence="8">
    <location>
        <begin position="9"/>
        <end position="483"/>
    </location>
</feature>
<evidence type="ECO:0000256" key="3">
    <source>
        <dbReference type="ARBA" id="ARBA00022475"/>
    </source>
</evidence>
<feature type="transmembrane region" description="Helical" evidence="7">
    <location>
        <begin position="74"/>
        <end position="93"/>
    </location>
</feature>
<dbReference type="PRINTS" id="PR01036">
    <property type="entry name" value="TCRTETB"/>
</dbReference>
<comment type="subcellular location">
    <subcellularLocation>
        <location evidence="1">Cell membrane</location>
        <topology evidence="1">Multi-pass membrane protein</topology>
    </subcellularLocation>
</comment>
<dbReference type="FunFam" id="1.20.1720.10:FF:000004">
    <property type="entry name" value="EmrB/QacA family drug resistance transporter"/>
    <property type="match status" value="1"/>
</dbReference>
<dbReference type="InterPro" id="IPR004638">
    <property type="entry name" value="EmrB-like"/>
</dbReference>
<feature type="transmembrane region" description="Helical" evidence="7">
    <location>
        <begin position="263"/>
        <end position="283"/>
    </location>
</feature>
<dbReference type="STRING" id="1265861.BCAMP_07655"/>
<organism evidence="9 10">
    <name type="scientific">Brochothrix campestris FSL F6-1037</name>
    <dbReference type="NCBI Taxonomy" id="1265861"/>
    <lineage>
        <taxon>Bacteria</taxon>
        <taxon>Bacillati</taxon>
        <taxon>Bacillota</taxon>
        <taxon>Bacilli</taxon>
        <taxon>Bacillales</taxon>
        <taxon>Listeriaceae</taxon>
        <taxon>Brochothrix</taxon>
    </lineage>
</organism>
<dbReference type="SUPFAM" id="SSF103473">
    <property type="entry name" value="MFS general substrate transporter"/>
    <property type="match status" value="1"/>
</dbReference>
<evidence type="ECO:0000256" key="4">
    <source>
        <dbReference type="ARBA" id="ARBA00022692"/>
    </source>
</evidence>
<dbReference type="OrthoDB" id="9816041at2"/>
<proteinExistence type="predicted"/>
<evidence type="ECO:0000256" key="7">
    <source>
        <dbReference type="SAM" id="Phobius"/>
    </source>
</evidence>
<evidence type="ECO:0000313" key="10">
    <source>
        <dbReference type="Proteomes" id="UP000019243"/>
    </source>
</evidence>
<feature type="transmembrane region" description="Helical" evidence="7">
    <location>
        <begin position="193"/>
        <end position="215"/>
    </location>
</feature>
<evidence type="ECO:0000256" key="5">
    <source>
        <dbReference type="ARBA" id="ARBA00022989"/>
    </source>
</evidence>
<protein>
    <submittedName>
        <fullName evidence="9">EmrB/QacA family drug resistance transporter</fullName>
    </submittedName>
</protein>
<feature type="transmembrane region" description="Helical" evidence="7">
    <location>
        <begin position="12"/>
        <end position="31"/>
    </location>
</feature>
<dbReference type="Proteomes" id="UP000019243">
    <property type="component" value="Unassembled WGS sequence"/>
</dbReference>
<keyword evidence="10" id="KW-1185">Reference proteome</keyword>
<feature type="transmembrane region" description="Helical" evidence="7">
    <location>
        <begin position="289"/>
        <end position="316"/>
    </location>
</feature>
<keyword evidence="5 7" id="KW-1133">Transmembrane helix</keyword>
<dbReference type="PATRIC" id="fig|1265861.3.peg.1502"/>
<feature type="transmembrane region" description="Helical" evidence="7">
    <location>
        <begin position="328"/>
        <end position="346"/>
    </location>
</feature>
<dbReference type="RefSeq" id="WP_035314746.1">
    <property type="nucleotide sequence ID" value="NZ_AODH01000029.1"/>
</dbReference>
<dbReference type="AlphaFoldDB" id="W7CRK3"/>
<keyword evidence="6 7" id="KW-0472">Membrane</keyword>
<dbReference type="InterPro" id="IPR011701">
    <property type="entry name" value="MFS"/>
</dbReference>
<evidence type="ECO:0000256" key="2">
    <source>
        <dbReference type="ARBA" id="ARBA00022448"/>
    </source>
</evidence>
<keyword evidence="3" id="KW-1003">Cell membrane</keyword>
<keyword evidence="2" id="KW-0813">Transport</keyword>
<keyword evidence="4 7" id="KW-0812">Transmembrane</keyword>
<accession>W7CRK3</accession>
<comment type="caution">
    <text evidence="9">The sequence shown here is derived from an EMBL/GenBank/DDBJ whole genome shotgun (WGS) entry which is preliminary data.</text>
</comment>
<dbReference type="GO" id="GO:0005886">
    <property type="term" value="C:plasma membrane"/>
    <property type="evidence" value="ECO:0007669"/>
    <property type="project" value="UniProtKB-SubCell"/>
</dbReference>
<dbReference type="PANTHER" id="PTHR23501:SF191">
    <property type="entry name" value="VACUOLAR BASIC AMINO ACID TRANSPORTER 4"/>
    <property type="match status" value="1"/>
</dbReference>
<dbReference type="PANTHER" id="PTHR23501">
    <property type="entry name" value="MAJOR FACILITATOR SUPERFAMILY"/>
    <property type="match status" value="1"/>
</dbReference>
<feature type="transmembrane region" description="Helical" evidence="7">
    <location>
        <begin position="352"/>
        <end position="373"/>
    </location>
</feature>
<evidence type="ECO:0000256" key="1">
    <source>
        <dbReference type="ARBA" id="ARBA00004651"/>
    </source>
</evidence>
<evidence type="ECO:0000256" key="6">
    <source>
        <dbReference type="ARBA" id="ARBA00023136"/>
    </source>
</evidence>
<dbReference type="EMBL" id="AODH01000029">
    <property type="protein sequence ID" value="EUJ39255.1"/>
    <property type="molecule type" value="Genomic_DNA"/>
</dbReference>
<dbReference type="InterPro" id="IPR020846">
    <property type="entry name" value="MFS_dom"/>
</dbReference>
<dbReference type="Gene3D" id="1.20.1720.10">
    <property type="entry name" value="Multidrug resistance protein D"/>
    <property type="match status" value="1"/>
</dbReference>